<evidence type="ECO:0000313" key="3">
    <source>
        <dbReference type="Proteomes" id="UP000076532"/>
    </source>
</evidence>
<gene>
    <name evidence="2" type="ORF">FIBSPDRAFT_899470</name>
</gene>
<evidence type="ECO:0000256" key="1">
    <source>
        <dbReference type="SAM" id="MobiDB-lite"/>
    </source>
</evidence>
<name>A0A165ZM79_9AGAM</name>
<organism evidence="2 3">
    <name type="scientific">Athelia psychrophila</name>
    <dbReference type="NCBI Taxonomy" id="1759441"/>
    <lineage>
        <taxon>Eukaryota</taxon>
        <taxon>Fungi</taxon>
        <taxon>Dikarya</taxon>
        <taxon>Basidiomycota</taxon>
        <taxon>Agaricomycotina</taxon>
        <taxon>Agaricomycetes</taxon>
        <taxon>Agaricomycetidae</taxon>
        <taxon>Atheliales</taxon>
        <taxon>Atheliaceae</taxon>
        <taxon>Athelia</taxon>
    </lineage>
</organism>
<feature type="compositionally biased region" description="Pro residues" evidence="1">
    <location>
        <begin position="26"/>
        <end position="36"/>
    </location>
</feature>
<dbReference type="Proteomes" id="UP000076532">
    <property type="component" value="Unassembled WGS sequence"/>
</dbReference>
<dbReference type="AlphaFoldDB" id="A0A165ZM79"/>
<feature type="region of interest" description="Disordered" evidence="1">
    <location>
        <begin position="15"/>
        <end position="40"/>
    </location>
</feature>
<feature type="region of interest" description="Disordered" evidence="1">
    <location>
        <begin position="343"/>
        <end position="367"/>
    </location>
</feature>
<protein>
    <submittedName>
        <fullName evidence="2">Uncharacterized protein</fullName>
    </submittedName>
</protein>
<accession>A0A165ZM79</accession>
<keyword evidence="3" id="KW-1185">Reference proteome</keyword>
<reference evidence="2 3" key="1">
    <citation type="journal article" date="2016" name="Mol. Biol. Evol.">
        <title>Comparative Genomics of Early-Diverging Mushroom-Forming Fungi Provides Insights into the Origins of Lignocellulose Decay Capabilities.</title>
        <authorList>
            <person name="Nagy L.G."/>
            <person name="Riley R."/>
            <person name="Tritt A."/>
            <person name="Adam C."/>
            <person name="Daum C."/>
            <person name="Floudas D."/>
            <person name="Sun H."/>
            <person name="Yadav J.S."/>
            <person name="Pangilinan J."/>
            <person name="Larsson K.H."/>
            <person name="Matsuura K."/>
            <person name="Barry K."/>
            <person name="Labutti K."/>
            <person name="Kuo R."/>
            <person name="Ohm R.A."/>
            <person name="Bhattacharya S.S."/>
            <person name="Shirouzu T."/>
            <person name="Yoshinaga Y."/>
            <person name="Martin F.M."/>
            <person name="Grigoriev I.V."/>
            <person name="Hibbett D.S."/>
        </authorList>
    </citation>
    <scope>NUCLEOTIDE SEQUENCE [LARGE SCALE GENOMIC DNA]</scope>
    <source>
        <strain evidence="2 3">CBS 109695</strain>
    </source>
</reference>
<evidence type="ECO:0000313" key="2">
    <source>
        <dbReference type="EMBL" id="KZP10729.1"/>
    </source>
</evidence>
<dbReference type="EMBL" id="KV417674">
    <property type="protein sequence ID" value="KZP10729.1"/>
    <property type="molecule type" value="Genomic_DNA"/>
</dbReference>
<sequence>METPHERLAARLHTFGPRLSTSNQPYPNPARVPPPLDFAGRDGLEIRPKYKRGTNRNGVYLVRTPAGVLVSHRRVKGNNFKAVHDGGGRATLPRLACLGKPPLCCKEGKSGTRTRKPEPKGPLGEGCTTVFALKGGSSGGDGRARRNCASQCELKSCGNSSGWKGDGRPSEGVEKPRLTAAVSICAELSHQGRKAHDEGSVTKYTLPAVIIRGSEAPLDPLESSVLASGGVVECRVVWGSRVEVLQAVPPSALATVVQEMSAVLTDNTTSTTTCVIVNNGSTGPSGPLPGVDRTVHGPRPTDRAYCPGFTCTHRLGPPTGFYRPFYPNGGGSLTRAPTVTDTHPGYNPAGINHMSTDPHRAKGAIPG</sequence>
<proteinExistence type="predicted"/>